<dbReference type="STRING" id="1089455.MOPEL_078_01000"/>
<dbReference type="eggNOG" id="COG0524">
    <property type="taxonomic scope" value="Bacteria"/>
</dbReference>
<keyword evidence="8" id="KW-1185">Reference proteome</keyword>
<gene>
    <name evidence="7" type="ORF">MOPEL_078_01000</name>
</gene>
<organism evidence="7 8">
    <name type="scientific">Mobilicoccus pelagius NBRC 104925</name>
    <dbReference type="NCBI Taxonomy" id="1089455"/>
    <lineage>
        <taxon>Bacteria</taxon>
        <taxon>Bacillati</taxon>
        <taxon>Actinomycetota</taxon>
        <taxon>Actinomycetes</taxon>
        <taxon>Micrococcales</taxon>
        <taxon>Dermatophilaceae</taxon>
        <taxon>Mobilicoccus</taxon>
    </lineage>
</organism>
<dbReference type="Gene3D" id="3.40.1190.20">
    <property type="match status" value="1"/>
</dbReference>
<evidence type="ECO:0000256" key="2">
    <source>
        <dbReference type="ARBA" id="ARBA00022679"/>
    </source>
</evidence>
<dbReference type="RefSeq" id="WP_009482609.1">
    <property type="nucleotide sequence ID" value="NZ_BAFE01000056.1"/>
</dbReference>
<dbReference type="InterPro" id="IPR050306">
    <property type="entry name" value="PfkB_Carbo_kinase"/>
</dbReference>
<dbReference type="Proteomes" id="UP000004367">
    <property type="component" value="Unassembled WGS sequence"/>
</dbReference>
<comment type="caution">
    <text evidence="7">The sequence shown here is derived from an EMBL/GenBank/DDBJ whole genome shotgun (WGS) entry which is preliminary data.</text>
</comment>
<dbReference type="PANTHER" id="PTHR43085">
    <property type="entry name" value="HEXOKINASE FAMILY MEMBER"/>
    <property type="match status" value="1"/>
</dbReference>
<dbReference type="Pfam" id="PF00294">
    <property type="entry name" value="PfkB"/>
    <property type="match status" value="1"/>
</dbReference>
<reference evidence="7 8" key="1">
    <citation type="submission" date="2012-02" db="EMBL/GenBank/DDBJ databases">
        <title>Whole genome shotgun sequence of Mobilicoccus pelagius NBRC 104925.</title>
        <authorList>
            <person name="Yoshida Y."/>
            <person name="Hosoyama A."/>
            <person name="Tsuchikane K."/>
            <person name="Katsumata H."/>
            <person name="Yamazaki S."/>
            <person name="Fujita N."/>
        </authorList>
    </citation>
    <scope>NUCLEOTIDE SEQUENCE [LARGE SCALE GENOMIC DNA]</scope>
    <source>
        <strain evidence="7 8">NBRC 104925</strain>
    </source>
</reference>
<sequence length="312" mass="32361">MTHRTLVVGEALVDVVHRTDGSVDEHPGGSPLNVAIGLARLGHPVHFAARFGDDVHGHMIRAHLEREPNITLTRGTASAPTTSTATATLDESGAATYDFDLTWDVASALDTEPTGHLHTGSIAATLAPGADAVLEAARRAHETGTVSYDPNARPTLMGRPEEARARVEALAAVADVVKASDEDLAWLYDAHTVDEIDACMRGFAELGAALVVVTRGGDGSRVYVPATEEWTDVAPVVGVVVTDTVGAGDSFMSGLVSGLLDAGLLASRDAAEALRRADLAAVLPAVDRATRCAAITVSREGANPPTRSELGA</sequence>
<dbReference type="GO" id="GO:0005524">
    <property type="term" value="F:ATP binding"/>
    <property type="evidence" value="ECO:0007669"/>
    <property type="project" value="UniProtKB-KW"/>
</dbReference>
<comment type="similarity">
    <text evidence="1">Belongs to the carbohydrate kinase PfkB family.</text>
</comment>
<evidence type="ECO:0000313" key="8">
    <source>
        <dbReference type="Proteomes" id="UP000004367"/>
    </source>
</evidence>
<evidence type="ECO:0000256" key="5">
    <source>
        <dbReference type="ARBA" id="ARBA00022840"/>
    </source>
</evidence>
<dbReference type="InterPro" id="IPR002173">
    <property type="entry name" value="Carboh/pur_kinase_PfkB_CS"/>
</dbReference>
<keyword evidence="2" id="KW-0808">Transferase</keyword>
<evidence type="ECO:0000256" key="4">
    <source>
        <dbReference type="ARBA" id="ARBA00022777"/>
    </source>
</evidence>
<dbReference type="EMBL" id="BAFE01000056">
    <property type="protein sequence ID" value="GAB48711.1"/>
    <property type="molecule type" value="Genomic_DNA"/>
</dbReference>
<dbReference type="GO" id="GO:0016301">
    <property type="term" value="F:kinase activity"/>
    <property type="evidence" value="ECO:0007669"/>
    <property type="project" value="UniProtKB-KW"/>
</dbReference>
<dbReference type="PANTHER" id="PTHR43085:SF1">
    <property type="entry name" value="PSEUDOURIDINE KINASE-RELATED"/>
    <property type="match status" value="1"/>
</dbReference>
<feature type="domain" description="Carbohydrate kinase PfkB" evidence="6">
    <location>
        <begin position="5"/>
        <end position="305"/>
    </location>
</feature>
<evidence type="ECO:0000313" key="7">
    <source>
        <dbReference type="EMBL" id="GAB48711.1"/>
    </source>
</evidence>
<evidence type="ECO:0000256" key="1">
    <source>
        <dbReference type="ARBA" id="ARBA00010688"/>
    </source>
</evidence>
<keyword evidence="5" id="KW-0067">ATP-binding</keyword>
<dbReference type="SUPFAM" id="SSF53613">
    <property type="entry name" value="Ribokinase-like"/>
    <property type="match status" value="1"/>
</dbReference>
<keyword evidence="3" id="KW-0547">Nucleotide-binding</keyword>
<dbReference type="PROSITE" id="PS00583">
    <property type="entry name" value="PFKB_KINASES_1"/>
    <property type="match status" value="1"/>
</dbReference>
<dbReference type="InterPro" id="IPR011611">
    <property type="entry name" value="PfkB_dom"/>
</dbReference>
<dbReference type="PROSITE" id="PS00584">
    <property type="entry name" value="PFKB_KINASES_2"/>
    <property type="match status" value="1"/>
</dbReference>
<proteinExistence type="inferred from homology"/>
<name>H5USK3_9MICO</name>
<dbReference type="OrthoDB" id="9795789at2"/>
<accession>H5USK3</accession>
<evidence type="ECO:0000259" key="6">
    <source>
        <dbReference type="Pfam" id="PF00294"/>
    </source>
</evidence>
<dbReference type="InterPro" id="IPR029056">
    <property type="entry name" value="Ribokinase-like"/>
</dbReference>
<protein>
    <submittedName>
        <fullName evidence="7">Putative fructokinase</fullName>
    </submittedName>
</protein>
<dbReference type="AlphaFoldDB" id="H5USK3"/>
<evidence type="ECO:0000256" key="3">
    <source>
        <dbReference type="ARBA" id="ARBA00022741"/>
    </source>
</evidence>
<keyword evidence="4 7" id="KW-0418">Kinase</keyword>